<dbReference type="RefSeq" id="WP_195169314.1">
    <property type="nucleotide sequence ID" value="NZ_CP062983.1"/>
</dbReference>
<dbReference type="KEGG" id="pmet:G4Y79_16190"/>
<dbReference type="EMBL" id="CP062983">
    <property type="protein sequence ID" value="QPC81241.1"/>
    <property type="molecule type" value="Genomic_DNA"/>
</dbReference>
<organism evidence="1 2">
    <name type="scientific">Phototrophicus methaneseepsis</name>
    <dbReference type="NCBI Taxonomy" id="2710758"/>
    <lineage>
        <taxon>Bacteria</taxon>
        <taxon>Bacillati</taxon>
        <taxon>Chloroflexota</taxon>
        <taxon>Candidatus Thermofontia</taxon>
        <taxon>Phototrophicales</taxon>
        <taxon>Phototrophicaceae</taxon>
        <taxon>Phototrophicus</taxon>
    </lineage>
</organism>
<name>A0A7S8ID71_9CHLR</name>
<reference evidence="1 2" key="1">
    <citation type="submission" date="2020-02" db="EMBL/GenBank/DDBJ databases">
        <authorList>
            <person name="Zheng R.K."/>
            <person name="Sun C.M."/>
        </authorList>
    </citation>
    <scope>NUCLEOTIDE SEQUENCE [LARGE SCALE GENOMIC DNA]</scope>
    <source>
        <strain evidence="2">rifampicinis</strain>
    </source>
</reference>
<evidence type="ECO:0000313" key="1">
    <source>
        <dbReference type="EMBL" id="QPC81241.1"/>
    </source>
</evidence>
<protein>
    <submittedName>
        <fullName evidence="1">Trypsin-like peptidase domain-containing protein</fullName>
    </submittedName>
</protein>
<proteinExistence type="predicted"/>
<dbReference type="Proteomes" id="UP000594468">
    <property type="component" value="Chromosome"/>
</dbReference>
<dbReference type="SUPFAM" id="SSF50494">
    <property type="entry name" value="Trypsin-like serine proteases"/>
    <property type="match status" value="1"/>
</dbReference>
<keyword evidence="2" id="KW-1185">Reference proteome</keyword>
<accession>A0A7S8ID71</accession>
<evidence type="ECO:0000313" key="2">
    <source>
        <dbReference type="Proteomes" id="UP000594468"/>
    </source>
</evidence>
<dbReference type="Pfam" id="PF13365">
    <property type="entry name" value="Trypsin_2"/>
    <property type="match status" value="1"/>
</dbReference>
<gene>
    <name evidence="1" type="ORF">G4Y79_16190</name>
</gene>
<dbReference type="InterPro" id="IPR009003">
    <property type="entry name" value="Peptidase_S1_PA"/>
</dbReference>
<dbReference type="AlphaFoldDB" id="A0A7S8ID71"/>
<sequence>MSYLRKCQFYWTAFVFLLLSTFYVESQDNLSPDLDIDRLKRATVFIMQVESQNLTTTCVGTGTLVRYDGLILTNAFHTVQSDQCPGDILFVALTLDSDEPPVPKYRAEVVQANVGLDIALLRITQDFDGRELEEDSLPILPFVQLADDTVDIIDQTVTVLGYPDIGNSVVQAQRGSITSYIAEPSGGEASWMKIRTLDASPIPGTMTGGAAYTRAGNLIGILTSAPTSQNQATSECVTIEDTNLDGFINSNDRCIPVGEAISVLRSVTLARPLVQAASLGLQINLLTSPIYRVESVSSPTISNPFFAPAIDNNQPTTVLRSAPAGTDSLYLFFDYRNMTPETVYEVRVTVDGIPNQALSLPPVRWSGGTNGLWYVGATNQTRPNGRYEYRVFVDGVEAAASAINVGGVAEDAPFFGNITFGLLNQSGDLSGSGYVLPTGNTATARFIHRNMVPGVTNWTSIWSFNGERIEGSRTSGTWENTGELNTGITSLQPAGGLSPGNYRLELFIDNSLAALGDVTVAGSQSGPLARVFTNVEFRRANSLVAEPSENTGTNFPDGAYTLYAYFDWEQIEPGTLWTLQWSVDNEVFYRQTIPWSSSLSGSDFTMQLTAPGGLPDGTYSVDLLINDIVLAQGEVSIGIGQLPIDRLNQAEGVRLGGQIIDLETNKGIEAASIFIISDQFAVEDFVNVETGWNESQLYAVATTDRDGYFEVDRPLQFDTPYSVLIEVEGYLPVSVDGYEVTRERLQQEGGNPLEILIPLTRD</sequence>
<dbReference type="Gene3D" id="2.40.10.120">
    <property type="match status" value="1"/>
</dbReference>